<organism evidence="1 2">
    <name type="scientific">Stieleria neptunia</name>
    <dbReference type="NCBI Taxonomy" id="2527979"/>
    <lineage>
        <taxon>Bacteria</taxon>
        <taxon>Pseudomonadati</taxon>
        <taxon>Planctomycetota</taxon>
        <taxon>Planctomycetia</taxon>
        <taxon>Pirellulales</taxon>
        <taxon>Pirellulaceae</taxon>
        <taxon>Stieleria</taxon>
    </lineage>
</organism>
<name>A0A518HSB4_9BACT</name>
<reference evidence="1 2" key="1">
    <citation type="submission" date="2019-03" db="EMBL/GenBank/DDBJ databases">
        <title>Deep-cultivation of Planctomycetes and their phenomic and genomic characterization uncovers novel biology.</title>
        <authorList>
            <person name="Wiegand S."/>
            <person name="Jogler M."/>
            <person name="Boedeker C."/>
            <person name="Pinto D."/>
            <person name="Vollmers J."/>
            <person name="Rivas-Marin E."/>
            <person name="Kohn T."/>
            <person name="Peeters S.H."/>
            <person name="Heuer A."/>
            <person name="Rast P."/>
            <person name="Oberbeckmann S."/>
            <person name="Bunk B."/>
            <person name="Jeske O."/>
            <person name="Meyerdierks A."/>
            <person name="Storesund J.E."/>
            <person name="Kallscheuer N."/>
            <person name="Luecker S."/>
            <person name="Lage O.M."/>
            <person name="Pohl T."/>
            <person name="Merkel B.J."/>
            <person name="Hornburger P."/>
            <person name="Mueller R.-W."/>
            <person name="Bruemmer F."/>
            <person name="Labrenz M."/>
            <person name="Spormann A.M."/>
            <person name="Op den Camp H."/>
            <person name="Overmann J."/>
            <person name="Amann R."/>
            <person name="Jetten M.S.M."/>
            <person name="Mascher T."/>
            <person name="Medema M.H."/>
            <person name="Devos D.P."/>
            <person name="Kaster A.-K."/>
            <person name="Ovreas L."/>
            <person name="Rohde M."/>
            <person name="Galperin M.Y."/>
            <person name="Jogler C."/>
        </authorList>
    </citation>
    <scope>NUCLEOTIDE SEQUENCE [LARGE SCALE GENOMIC DNA]</scope>
    <source>
        <strain evidence="1 2">Enr13</strain>
    </source>
</reference>
<gene>
    <name evidence="1" type="ORF">Enr13x_36010</name>
</gene>
<dbReference type="KEGG" id="snep:Enr13x_36010"/>
<dbReference type="AlphaFoldDB" id="A0A518HSB4"/>
<protein>
    <submittedName>
        <fullName evidence="1">Uncharacterized protein</fullName>
    </submittedName>
</protein>
<evidence type="ECO:0000313" key="1">
    <source>
        <dbReference type="EMBL" id="QDV43743.1"/>
    </source>
</evidence>
<proteinExistence type="predicted"/>
<dbReference type="Proteomes" id="UP000319004">
    <property type="component" value="Chromosome"/>
</dbReference>
<accession>A0A518HSB4</accession>
<dbReference type="EMBL" id="CP037423">
    <property type="protein sequence ID" value="QDV43743.1"/>
    <property type="molecule type" value="Genomic_DNA"/>
</dbReference>
<evidence type="ECO:0000313" key="2">
    <source>
        <dbReference type="Proteomes" id="UP000319004"/>
    </source>
</evidence>
<sequence length="190" mass="21691">MRFKNTMKDRRARALPLTMARHPFSRTARAVRSRFKYTMKDRRARALPLTMARHPFSGTARAVRLRFKNTMKDRRARALPLTMARHPFSGTTRAVRLRFKNTMKDRRARALPLTTSVSGDTTLPWNRTGPCRANSHSCWKGPLHVPHAARRDSAPVVAAGLLCRLFWTSEPLHGPVATTMRLDTPPLSRL</sequence>
<keyword evidence="2" id="KW-1185">Reference proteome</keyword>